<dbReference type="InterPro" id="IPR048988">
    <property type="entry name" value="STAT_linker"/>
</dbReference>
<evidence type="ECO:0000256" key="3">
    <source>
        <dbReference type="ARBA" id="ARBA00005586"/>
    </source>
</evidence>
<comment type="similarity">
    <text evidence="3">Belongs to the transcription factor STAT family.</text>
</comment>
<dbReference type="GO" id="GO:0005737">
    <property type="term" value="C:cytoplasm"/>
    <property type="evidence" value="ECO:0007669"/>
    <property type="project" value="UniProtKB-SubCell"/>
</dbReference>
<keyword evidence="8" id="KW-0238">DNA-binding</keyword>
<dbReference type="Pfam" id="PF21354">
    <property type="entry name" value="STAT_linker"/>
    <property type="match status" value="1"/>
</dbReference>
<evidence type="ECO:0000256" key="6">
    <source>
        <dbReference type="ARBA" id="ARBA00022999"/>
    </source>
</evidence>
<feature type="domain" description="SH2" evidence="13">
    <location>
        <begin position="437"/>
        <end position="530"/>
    </location>
</feature>
<dbReference type="InterPro" id="IPR012345">
    <property type="entry name" value="STAT_TF_DNA-bd_N"/>
</dbReference>
<evidence type="ECO:0000256" key="2">
    <source>
        <dbReference type="ARBA" id="ARBA00004496"/>
    </source>
</evidence>
<evidence type="ECO:0000256" key="4">
    <source>
        <dbReference type="ARBA" id="ARBA00022490"/>
    </source>
</evidence>
<dbReference type="Gene3D" id="3.30.505.10">
    <property type="entry name" value="SH2 domain"/>
    <property type="match status" value="1"/>
</dbReference>
<keyword evidence="9" id="KW-0010">Activator</keyword>
<dbReference type="Proteomes" id="UP000015104">
    <property type="component" value="Unassembled WGS sequence"/>
</dbReference>
<evidence type="ECO:0000313" key="14">
    <source>
        <dbReference type="EnsemblMetazoa" id="tetur17g02010.1"/>
    </source>
</evidence>
<dbReference type="SUPFAM" id="SSF49417">
    <property type="entry name" value="p53-like transcription factors"/>
    <property type="match status" value="1"/>
</dbReference>
<keyword evidence="5" id="KW-0597">Phosphoprotein</keyword>
<proteinExistence type="inferred from homology"/>
<evidence type="ECO:0000256" key="5">
    <source>
        <dbReference type="ARBA" id="ARBA00022553"/>
    </source>
</evidence>
<reference evidence="15" key="1">
    <citation type="submission" date="2011-08" db="EMBL/GenBank/DDBJ databases">
        <authorList>
            <person name="Rombauts S."/>
        </authorList>
    </citation>
    <scope>NUCLEOTIDE SEQUENCE</scope>
    <source>
        <strain evidence="15">London</strain>
    </source>
</reference>
<evidence type="ECO:0000256" key="10">
    <source>
        <dbReference type="ARBA" id="ARBA00023163"/>
    </source>
</evidence>
<dbReference type="InterPro" id="IPR000980">
    <property type="entry name" value="SH2"/>
</dbReference>
<evidence type="ECO:0000256" key="7">
    <source>
        <dbReference type="ARBA" id="ARBA00023015"/>
    </source>
</evidence>
<evidence type="ECO:0000313" key="15">
    <source>
        <dbReference type="Proteomes" id="UP000015104"/>
    </source>
</evidence>
<dbReference type="eggNOG" id="KOG3667">
    <property type="taxonomic scope" value="Eukaryota"/>
</dbReference>
<dbReference type="GO" id="GO:0003677">
    <property type="term" value="F:DNA binding"/>
    <property type="evidence" value="ECO:0007669"/>
    <property type="project" value="UniProtKB-KW"/>
</dbReference>
<evidence type="ECO:0000256" key="8">
    <source>
        <dbReference type="ARBA" id="ARBA00023125"/>
    </source>
</evidence>
<dbReference type="InterPro" id="IPR008967">
    <property type="entry name" value="p53-like_TF_DNA-bd_sf"/>
</dbReference>
<dbReference type="Gene3D" id="2.60.40.630">
    <property type="entry name" value="STAT transcription factor, DNA-binding domain"/>
    <property type="match status" value="1"/>
</dbReference>
<evidence type="ECO:0000256" key="11">
    <source>
        <dbReference type="ARBA" id="ARBA00023242"/>
    </source>
</evidence>
<comment type="subcellular location">
    <subcellularLocation>
        <location evidence="2">Cytoplasm</location>
    </subcellularLocation>
    <subcellularLocation>
        <location evidence="1">Nucleus</location>
    </subcellularLocation>
</comment>
<dbReference type="EnsemblMetazoa" id="tetur17g02010.1">
    <property type="protein sequence ID" value="tetur17g02010.1"/>
    <property type="gene ID" value="tetur17g02010"/>
</dbReference>
<dbReference type="STRING" id="32264.T1KPX0"/>
<dbReference type="OrthoDB" id="19300at2759"/>
<dbReference type="Gene3D" id="1.20.1050.20">
    <property type="entry name" value="STAT transcription factor, all-alpha domain"/>
    <property type="match status" value="1"/>
</dbReference>
<dbReference type="PANTHER" id="PTHR11801">
    <property type="entry name" value="SIGNAL TRANSDUCER AND ACTIVATOR OF TRANSCRIPTION"/>
    <property type="match status" value="1"/>
</dbReference>
<dbReference type="Pfam" id="PF00017">
    <property type="entry name" value="SH2"/>
    <property type="match status" value="1"/>
</dbReference>
<dbReference type="PROSITE" id="PS50001">
    <property type="entry name" value="SH2"/>
    <property type="match status" value="1"/>
</dbReference>
<dbReference type="GO" id="GO:0007165">
    <property type="term" value="P:signal transduction"/>
    <property type="evidence" value="ECO:0007669"/>
    <property type="project" value="InterPro"/>
</dbReference>
<evidence type="ECO:0000256" key="1">
    <source>
        <dbReference type="ARBA" id="ARBA00004123"/>
    </source>
</evidence>
<name>T1KPX0_TETUR</name>
<dbReference type="InterPro" id="IPR001217">
    <property type="entry name" value="STAT"/>
</dbReference>
<dbReference type="CDD" id="cd09919">
    <property type="entry name" value="SH2_STAT_family"/>
    <property type="match status" value="1"/>
</dbReference>
<dbReference type="EMBL" id="CAEY01000341">
    <property type="status" value="NOT_ANNOTATED_CDS"/>
    <property type="molecule type" value="Genomic_DNA"/>
</dbReference>
<evidence type="ECO:0000256" key="9">
    <source>
        <dbReference type="ARBA" id="ARBA00023159"/>
    </source>
</evidence>
<dbReference type="SUPFAM" id="SSF55550">
    <property type="entry name" value="SH2 domain"/>
    <property type="match status" value="1"/>
</dbReference>
<protein>
    <recommendedName>
        <fullName evidence="13">SH2 domain-containing protein</fullName>
    </recommendedName>
</protein>
<dbReference type="Gene3D" id="1.10.238.10">
    <property type="entry name" value="EF-hand"/>
    <property type="match status" value="1"/>
</dbReference>
<dbReference type="HOGENOM" id="CLU_014189_2_0_1"/>
<organism evidence="14 15">
    <name type="scientific">Tetranychus urticae</name>
    <name type="common">Two-spotted spider mite</name>
    <dbReference type="NCBI Taxonomy" id="32264"/>
    <lineage>
        <taxon>Eukaryota</taxon>
        <taxon>Metazoa</taxon>
        <taxon>Ecdysozoa</taxon>
        <taxon>Arthropoda</taxon>
        <taxon>Chelicerata</taxon>
        <taxon>Arachnida</taxon>
        <taxon>Acari</taxon>
        <taxon>Acariformes</taxon>
        <taxon>Trombidiformes</taxon>
        <taxon>Prostigmata</taxon>
        <taxon>Eleutherengona</taxon>
        <taxon>Raphignathae</taxon>
        <taxon>Tetranychoidea</taxon>
        <taxon>Tetranychidae</taxon>
        <taxon>Tetranychus</taxon>
    </lineage>
</organism>
<keyword evidence="10" id="KW-0804">Transcription</keyword>
<dbReference type="KEGG" id="tut:107366189"/>
<dbReference type="InterPro" id="IPR036860">
    <property type="entry name" value="SH2_dom_sf"/>
</dbReference>
<dbReference type="OMA" id="QXTFIIE"/>
<accession>T1KPX0</accession>
<evidence type="ECO:0000256" key="12">
    <source>
        <dbReference type="PROSITE-ProRule" id="PRU00191"/>
    </source>
</evidence>
<dbReference type="GO" id="GO:0006357">
    <property type="term" value="P:regulation of transcription by RNA polymerase II"/>
    <property type="evidence" value="ECO:0007669"/>
    <property type="project" value="UniProtKB-ARBA"/>
</dbReference>
<dbReference type="InterPro" id="IPR013801">
    <property type="entry name" value="STAT_TF_DNA-bd"/>
</dbReference>
<keyword evidence="6 12" id="KW-0727">SH2 domain</keyword>
<dbReference type="Pfam" id="PF02864">
    <property type="entry name" value="STAT_bind"/>
    <property type="match status" value="1"/>
</dbReference>
<dbReference type="GO" id="GO:0005634">
    <property type="term" value="C:nucleus"/>
    <property type="evidence" value="ECO:0007669"/>
    <property type="project" value="UniProtKB-SubCell"/>
</dbReference>
<keyword evidence="15" id="KW-1185">Reference proteome</keyword>
<gene>
    <name evidence="14" type="primary">107366189</name>
</gene>
<keyword evidence="11" id="KW-0539">Nucleus</keyword>
<keyword evidence="7" id="KW-0805">Transcription regulation</keyword>
<dbReference type="GO" id="GO:0003700">
    <property type="term" value="F:DNA-binding transcription factor activity"/>
    <property type="evidence" value="ECO:0007669"/>
    <property type="project" value="InterPro"/>
</dbReference>
<dbReference type="AlphaFoldDB" id="T1KPX0"/>
<evidence type="ECO:0000259" key="13">
    <source>
        <dbReference type="PROSITE" id="PS50001"/>
    </source>
</evidence>
<keyword evidence="4" id="KW-0963">Cytoplasm</keyword>
<sequence>MNQRVSKRIVEIQTLSERLSNLCNQIIYNYGEIINYTNQIDKLSQSSNLDLYEIQELETLSDKLNNVKISIDQNVEFWTTQCNNLNNALRNTLPEIFAIINGPHCNQSLNCNGVPIPDKEQACQSWCESLTCICLNVRHELTLIAAYFPVWEEIFNNMRYDADNMVGQLVKNTFIIEKQPPQVIRTNKQFQASIRSLIGGLFNSNNTLFNSSSVSVSILSESQAILMISQEDNSLFSDASGEISNSESSLEYQSTTGQSIAHFEHLILKKINRTEKKGTESVTDEKFALLFQATIKLGELVFHVKALSSPLVVIVHGNQENHAWATITWDNASQISSVDRIPFIVPDEILWARVGHVLSNKFSSNVGCNLAPRDLRFLARTAFRDPSLLDFENLYLSRAQFSKAPLPNRDFTFWEWFYSILKLNREHLKDLWQPQRLIHGFISRKDAEDALMDKPEGTFLLRFSEKKLGAISIACRAHSTFGNSVYMVEPYSLNDLYSVSLSERIHYTRRLKYLYPNIPKEQVFKFTETLTPGYVAGSFLS</sequence>
<reference evidence="14" key="2">
    <citation type="submission" date="2015-06" db="UniProtKB">
        <authorList>
            <consortium name="EnsemblMetazoa"/>
        </authorList>
    </citation>
    <scope>IDENTIFICATION</scope>
</reference>